<dbReference type="EMBL" id="KX130864">
    <property type="protein sequence ID" value="ANN87261.1"/>
    <property type="molecule type" value="Genomic_DNA"/>
</dbReference>
<protein>
    <recommendedName>
        <fullName evidence="3">Homing endonuclease</fullName>
    </recommendedName>
</protein>
<name>A0A193H1X8_9CAUD</name>
<evidence type="ECO:0000313" key="1">
    <source>
        <dbReference type="EMBL" id="ANN87261.1"/>
    </source>
</evidence>
<reference evidence="1 2" key="1">
    <citation type="submission" date="2016-04" db="EMBL/GenBank/DDBJ databases">
        <title>Genetic Characterization of ShigActive phages.</title>
        <authorList>
            <person name="Das C.R."/>
            <person name="Woolston J."/>
            <person name="Li M."/>
            <person name="Sulakvelidze A."/>
            <person name="Soffer N."/>
        </authorList>
    </citation>
    <scope>NUCLEOTIDE SEQUENCE [LARGE SCALE GENOMIC DNA]</scope>
</reference>
<proteinExistence type="predicted"/>
<dbReference type="RefSeq" id="YP_009288422.1">
    <property type="nucleotide sequence ID" value="NC_031085.1"/>
</dbReference>
<dbReference type="Proteomes" id="UP000201959">
    <property type="component" value="Segment"/>
</dbReference>
<evidence type="ECO:0000313" key="2">
    <source>
        <dbReference type="Proteomes" id="UP000201959"/>
    </source>
</evidence>
<evidence type="ECO:0008006" key="3">
    <source>
        <dbReference type="Google" id="ProtNLM"/>
    </source>
</evidence>
<dbReference type="GeneID" id="29060512"/>
<dbReference type="KEGG" id="vg:29060512"/>
<organism evidence="1 2">
    <name type="scientific">Shigella phage SHBML-50-1</name>
    <dbReference type="NCBI Taxonomy" id="1863007"/>
    <lineage>
        <taxon>Viruses</taxon>
        <taxon>Duplodnaviria</taxon>
        <taxon>Heunggongvirae</taxon>
        <taxon>Uroviricota</taxon>
        <taxon>Caudoviricetes</taxon>
        <taxon>Pantevenvirales</taxon>
        <taxon>Straboviridae</taxon>
        <taxon>Tevenvirinae</taxon>
        <taxon>Tequatrovirus</taxon>
        <taxon>Tequatrovirus SHBML501</taxon>
    </lineage>
</organism>
<sequence length="295" mass="34292">MNLVYLISFPEREAKNIFPCYYIGSKINAIFDGTNIIDSAGKIYTGSVSSSYSDEYFELIKTTKYTVKILAETILDPRKLERFFQLKVKAKSNIKYFNKAYADENTLIGAKGYGTYKNVLTGKIVKLSQSEITPEYVGIRKGYKHSSEVKYKISNSMKNHWTDEKKLKLSNKMKLKYLDCSYAKKFSDIMNSESVRSKISKSQKELWNNAERRQRASIQATVRNNLPEFKSKFRKSKARGTWIEHEDELKSLWHAYGKPSYNKFRKIAVANGFNDESYQGAVRSWSNYYVNRKLK</sequence>
<keyword evidence="2" id="KW-1185">Reference proteome</keyword>
<accession>A0A193H1X8</accession>